<reference evidence="2" key="1">
    <citation type="submission" date="2021-01" db="EMBL/GenBank/DDBJ databases">
        <authorList>
            <person name="Corre E."/>
            <person name="Pelletier E."/>
            <person name="Niang G."/>
            <person name="Scheremetjew M."/>
            <person name="Finn R."/>
            <person name="Kale V."/>
            <person name="Holt S."/>
            <person name="Cochrane G."/>
            <person name="Meng A."/>
            <person name="Brown T."/>
            <person name="Cohen L."/>
        </authorList>
    </citation>
    <scope>NUCLEOTIDE SEQUENCE</scope>
    <source>
        <strain evidence="2">CCAC1681</strain>
    </source>
</reference>
<organism evidence="2">
    <name type="scientific">Micromonas pusilla</name>
    <name type="common">Picoplanktonic green alga</name>
    <name type="synonym">Chromulina pusilla</name>
    <dbReference type="NCBI Taxonomy" id="38833"/>
    <lineage>
        <taxon>Eukaryota</taxon>
        <taxon>Viridiplantae</taxon>
        <taxon>Chlorophyta</taxon>
        <taxon>Mamiellophyceae</taxon>
        <taxon>Mamiellales</taxon>
        <taxon>Mamiellaceae</taxon>
        <taxon>Micromonas</taxon>
    </lineage>
</organism>
<gene>
    <name evidence="1" type="ORF">MSP1401_LOCUS1707</name>
    <name evidence="2" type="ORF">MSP1401_LOCUS1709</name>
</gene>
<proteinExistence type="predicted"/>
<dbReference type="AlphaFoldDB" id="A0A6U0BE44"/>
<dbReference type="EMBL" id="HBEN01002082">
    <property type="protein sequence ID" value="CAD8431890.1"/>
    <property type="molecule type" value="Transcribed_RNA"/>
</dbReference>
<evidence type="ECO:0000313" key="1">
    <source>
        <dbReference type="EMBL" id="CAD8431886.1"/>
    </source>
</evidence>
<dbReference type="EMBL" id="HBEN01002080">
    <property type="protein sequence ID" value="CAD8431886.1"/>
    <property type="molecule type" value="Transcribed_RNA"/>
</dbReference>
<protein>
    <submittedName>
        <fullName evidence="2">Uncharacterized protein</fullName>
    </submittedName>
</protein>
<accession>A0A6U0BE44</accession>
<sequence length="395" mass="44801">MILTMKISKSHIRRVGQLAARALIVLLFVKLVLGLLHHDHRGKVHGLANDANWRTLHEPKGSHYLKSESCQGRNDTHITPSNFAFVFGALGGYAKFEAFKCALAVESLVKIARYDGGVYTITEKTKDTCIPPEADLRVRTGSQNIHVLHRHEHGTAFDRTATPRELKEADVKPLRRYLRDMSVKMDIFDYLPTHIDIAAWYDCDVVFAVDNCANDNLLCSFPRFSERYPIYNTWDTHVGSFMVHRKFSAKLLSDWKREFLSGTHISDYPALKYLHDNQVHADEKWEYGRFVSGNFVMNSYSSDTRVLRAEAEHGETLTHWRDVIWDKETPNSCIMHLTGGRCSKKNNGPVATDALIATLGLDTPNGIKYCSTTPRKIVLHQGLATAFGTCQWPLL</sequence>
<evidence type="ECO:0000313" key="2">
    <source>
        <dbReference type="EMBL" id="CAD8431890.1"/>
    </source>
</evidence>
<name>A0A6U0BE44_MICPS</name>